<evidence type="ECO:0000313" key="2">
    <source>
        <dbReference type="EMBL" id="KAK8970139.1"/>
    </source>
</evidence>
<comment type="caution">
    <text evidence="2">The sequence shown here is derived from an EMBL/GenBank/DDBJ whole genome shotgun (WGS) entry which is preliminary data.</text>
</comment>
<dbReference type="Proteomes" id="UP001412067">
    <property type="component" value="Unassembled WGS sequence"/>
</dbReference>
<feature type="compositionally biased region" description="Polar residues" evidence="1">
    <location>
        <begin position="1"/>
        <end position="12"/>
    </location>
</feature>
<organism evidence="2 3">
    <name type="scientific">Platanthera guangdongensis</name>
    <dbReference type="NCBI Taxonomy" id="2320717"/>
    <lineage>
        <taxon>Eukaryota</taxon>
        <taxon>Viridiplantae</taxon>
        <taxon>Streptophyta</taxon>
        <taxon>Embryophyta</taxon>
        <taxon>Tracheophyta</taxon>
        <taxon>Spermatophyta</taxon>
        <taxon>Magnoliopsida</taxon>
        <taxon>Liliopsida</taxon>
        <taxon>Asparagales</taxon>
        <taxon>Orchidaceae</taxon>
        <taxon>Orchidoideae</taxon>
        <taxon>Orchideae</taxon>
        <taxon>Orchidinae</taxon>
        <taxon>Platanthera</taxon>
    </lineage>
</organism>
<name>A0ABR2N0W8_9ASPA</name>
<evidence type="ECO:0000256" key="1">
    <source>
        <dbReference type="SAM" id="MobiDB-lite"/>
    </source>
</evidence>
<protein>
    <submittedName>
        <fullName evidence="2">Uncharacterized protein</fullName>
    </submittedName>
</protein>
<gene>
    <name evidence="2" type="ORF">KSP40_PGU020415</name>
</gene>
<accession>A0ABR2N0W8</accession>
<feature type="region of interest" description="Disordered" evidence="1">
    <location>
        <begin position="129"/>
        <end position="172"/>
    </location>
</feature>
<reference evidence="2 3" key="1">
    <citation type="journal article" date="2022" name="Nat. Plants">
        <title>Genomes of leafy and leafless Platanthera orchids illuminate the evolution of mycoheterotrophy.</title>
        <authorList>
            <person name="Li M.H."/>
            <person name="Liu K.W."/>
            <person name="Li Z."/>
            <person name="Lu H.C."/>
            <person name="Ye Q.L."/>
            <person name="Zhang D."/>
            <person name="Wang J.Y."/>
            <person name="Li Y.F."/>
            <person name="Zhong Z.M."/>
            <person name="Liu X."/>
            <person name="Yu X."/>
            <person name="Liu D.K."/>
            <person name="Tu X.D."/>
            <person name="Liu B."/>
            <person name="Hao Y."/>
            <person name="Liao X.Y."/>
            <person name="Jiang Y.T."/>
            <person name="Sun W.H."/>
            <person name="Chen J."/>
            <person name="Chen Y.Q."/>
            <person name="Ai Y."/>
            <person name="Zhai J.W."/>
            <person name="Wu S.S."/>
            <person name="Zhou Z."/>
            <person name="Hsiao Y.Y."/>
            <person name="Wu W.L."/>
            <person name="Chen Y.Y."/>
            <person name="Lin Y.F."/>
            <person name="Hsu J.L."/>
            <person name="Li C.Y."/>
            <person name="Wang Z.W."/>
            <person name="Zhao X."/>
            <person name="Zhong W.Y."/>
            <person name="Ma X.K."/>
            <person name="Ma L."/>
            <person name="Huang J."/>
            <person name="Chen G.Z."/>
            <person name="Huang M.Z."/>
            <person name="Huang L."/>
            <person name="Peng D.H."/>
            <person name="Luo Y.B."/>
            <person name="Zou S.Q."/>
            <person name="Chen S.P."/>
            <person name="Lan S."/>
            <person name="Tsai W.C."/>
            <person name="Van de Peer Y."/>
            <person name="Liu Z.J."/>
        </authorList>
    </citation>
    <scope>NUCLEOTIDE SEQUENCE [LARGE SCALE GENOMIC DNA]</scope>
    <source>
        <strain evidence="2">Lor288</strain>
    </source>
</reference>
<feature type="compositionally biased region" description="Basic residues" evidence="1">
    <location>
        <begin position="147"/>
        <end position="160"/>
    </location>
</feature>
<evidence type="ECO:0000313" key="3">
    <source>
        <dbReference type="Proteomes" id="UP001412067"/>
    </source>
</evidence>
<keyword evidence="3" id="KW-1185">Reference proteome</keyword>
<sequence length="258" mass="27001">MDYDCRNQTTSPYRAPGAGSSMYPRVGAAAPPPAGRGPPYHQPAPPASWGSLDAPIKVLYLDVMGSDPGSSFLQKGMAVETYASQHHGPLAGELAGSADLARTGAGSSGSRAGGVGSYAAGTSDVGATPRGVRGVRRGPSALDSAWRRARRGQKGFRRTNGRGGGILPPPRGAVPPGGYSANAPWGTADGLALWVSFQDLELPVTSHERFLCFPAWCDAMPTIPPLFLRQTAPGKPLCLHLLIFLPHLRPRTGTRHCT</sequence>
<feature type="region of interest" description="Disordered" evidence="1">
    <location>
        <begin position="1"/>
        <end position="46"/>
    </location>
</feature>
<dbReference type="EMBL" id="JBBWWR010000002">
    <property type="protein sequence ID" value="KAK8970139.1"/>
    <property type="molecule type" value="Genomic_DNA"/>
</dbReference>
<feature type="compositionally biased region" description="Pro residues" evidence="1">
    <location>
        <begin position="30"/>
        <end position="46"/>
    </location>
</feature>
<proteinExistence type="predicted"/>